<protein>
    <submittedName>
        <fullName evidence="2">Uncharacterized protein</fullName>
    </submittedName>
</protein>
<reference evidence="2 3" key="1">
    <citation type="journal article" date="2010" name="Int. J. Syst. Evol. Microbiol.">
        <title>Bacillus horneckiae sp. nov., isolated from a spacecraft-assembly clean room.</title>
        <authorList>
            <person name="Vaishampayan P."/>
            <person name="Probst A."/>
            <person name="Krishnamurthi S."/>
            <person name="Ghosh S."/>
            <person name="Osman S."/>
            <person name="McDowall A."/>
            <person name="Ruckmani A."/>
            <person name="Mayilraj S."/>
            <person name="Venkateswaran K."/>
        </authorList>
    </citation>
    <scope>NUCLEOTIDE SEQUENCE [LARGE SCALE GENOMIC DNA]</scope>
    <source>
        <strain evidence="3">1PO1SC</strain>
    </source>
</reference>
<name>A0A2N0ZK66_9BACI</name>
<comment type="caution">
    <text evidence="2">The sequence shown here is derived from an EMBL/GenBank/DDBJ whole genome shotgun (WGS) entry which is preliminary data.</text>
</comment>
<accession>A0A2N0ZK66</accession>
<evidence type="ECO:0000313" key="2">
    <source>
        <dbReference type="EMBL" id="PKG29898.1"/>
    </source>
</evidence>
<dbReference type="RefSeq" id="WP_066195301.1">
    <property type="nucleotide sequence ID" value="NZ_JARMMB010000040.1"/>
</dbReference>
<evidence type="ECO:0000313" key="3">
    <source>
        <dbReference type="Proteomes" id="UP000233343"/>
    </source>
</evidence>
<dbReference type="EMBL" id="PISD01000010">
    <property type="protein sequence ID" value="PKG29898.1"/>
    <property type="molecule type" value="Genomic_DNA"/>
</dbReference>
<gene>
    <name evidence="2" type="ORF">CWS20_05840</name>
</gene>
<organism evidence="2 3">
    <name type="scientific">Cytobacillus horneckiae</name>
    <dbReference type="NCBI Taxonomy" id="549687"/>
    <lineage>
        <taxon>Bacteria</taxon>
        <taxon>Bacillati</taxon>
        <taxon>Bacillota</taxon>
        <taxon>Bacilli</taxon>
        <taxon>Bacillales</taxon>
        <taxon>Bacillaceae</taxon>
        <taxon>Cytobacillus</taxon>
    </lineage>
</organism>
<dbReference type="Proteomes" id="UP000233343">
    <property type="component" value="Unassembled WGS sequence"/>
</dbReference>
<dbReference type="AlphaFoldDB" id="A0A2N0ZK66"/>
<sequence>MFIKIVISVILLTALLLLGVIIGYNTGLNQKEPDEQQDLLKDIPGVHFPDNGNLEGVPEEILPPNQDGDHEGGKVEGQAKPL</sequence>
<evidence type="ECO:0000256" key="1">
    <source>
        <dbReference type="SAM" id="MobiDB-lite"/>
    </source>
</evidence>
<proteinExistence type="predicted"/>
<feature type="region of interest" description="Disordered" evidence="1">
    <location>
        <begin position="54"/>
        <end position="82"/>
    </location>
</feature>
<keyword evidence="3" id="KW-1185">Reference proteome</keyword>